<dbReference type="RefSeq" id="WP_110857375.1">
    <property type="nucleotide sequence ID" value="NZ_QJSQ01000036.1"/>
</dbReference>
<dbReference type="Pfam" id="PF20204">
    <property type="entry name" value="DUF6566"/>
    <property type="match status" value="1"/>
</dbReference>
<organism evidence="2 3">
    <name type="scientific">Paraburkholderia silvatlantica</name>
    <dbReference type="NCBI Taxonomy" id="321895"/>
    <lineage>
        <taxon>Bacteria</taxon>
        <taxon>Pseudomonadati</taxon>
        <taxon>Pseudomonadota</taxon>
        <taxon>Betaproteobacteria</taxon>
        <taxon>Burkholderiales</taxon>
        <taxon>Burkholderiaceae</taxon>
        <taxon>Paraburkholderia</taxon>
    </lineage>
</organism>
<dbReference type="AlphaFoldDB" id="A0A2V4TL85"/>
<reference evidence="2 3" key="1">
    <citation type="submission" date="2018-06" db="EMBL/GenBank/DDBJ databases">
        <title>Genomic Encyclopedia of Type Strains, Phase IV (KMG-V): Genome sequencing to study the core and pangenomes of soil and plant-associated prokaryotes.</title>
        <authorList>
            <person name="Whitman W."/>
        </authorList>
    </citation>
    <scope>NUCLEOTIDE SEQUENCE [LARGE SCALE GENOMIC DNA]</scope>
    <source>
        <strain evidence="2 3">SRCL-318</strain>
    </source>
</reference>
<dbReference type="OrthoDB" id="9032887at2"/>
<dbReference type="EMBL" id="QJSQ01000036">
    <property type="protein sequence ID" value="PYE14890.1"/>
    <property type="molecule type" value="Genomic_DNA"/>
</dbReference>
<gene>
    <name evidence="2" type="ORF">C7410_13661</name>
</gene>
<dbReference type="InterPro" id="IPR046696">
    <property type="entry name" value="DUF6566"/>
</dbReference>
<evidence type="ECO:0000313" key="2">
    <source>
        <dbReference type="EMBL" id="PYE14890.1"/>
    </source>
</evidence>
<sequence>MDNLRSQSWKGFTIETGAFPVRHCALPHAGRDAYVAVVRIRRAQQTVADWHLPRYAQHWASPDEAHREAVEYAIRAINAGCLTKTGSPARFLA</sequence>
<name>A0A2V4TL85_9BURK</name>
<protein>
    <recommendedName>
        <fullName evidence="1">DUF6566 domain-containing protein</fullName>
    </recommendedName>
</protein>
<comment type="caution">
    <text evidence="2">The sequence shown here is derived from an EMBL/GenBank/DDBJ whole genome shotgun (WGS) entry which is preliminary data.</text>
</comment>
<accession>A0A2V4TL85</accession>
<evidence type="ECO:0000259" key="1">
    <source>
        <dbReference type="Pfam" id="PF20204"/>
    </source>
</evidence>
<dbReference type="Proteomes" id="UP000247772">
    <property type="component" value="Unassembled WGS sequence"/>
</dbReference>
<proteinExistence type="predicted"/>
<evidence type="ECO:0000313" key="3">
    <source>
        <dbReference type="Proteomes" id="UP000247772"/>
    </source>
</evidence>
<feature type="domain" description="DUF6566" evidence="1">
    <location>
        <begin position="29"/>
        <end position="80"/>
    </location>
</feature>